<evidence type="ECO:0000313" key="2">
    <source>
        <dbReference type="Proteomes" id="UP000008988"/>
    </source>
</evidence>
<evidence type="ECO:0000313" key="1">
    <source>
        <dbReference type="EMBL" id="EDZ70829.1"/>
    </source>
</evidence>
<name>B5VML6_YEAS6</name>
<reference evidence="1 2" key="1">
    <citation type="journal article" date="2008" name="FEMS Yeast Res.">
        <title>Comparative genome analysis of a Saccharomyces cerevisiae wine strain.</title>
        <authorList>
            <person name="Borneman A.R."/>
            <person name="Forgan A.H."/>
            <person name="Pretorius I.S."/>
            <person name="Chambers P.J."/>
        </authorList>
    </citation>
    <scope>NUCLEOTIDE SEQUENCE [LARGE SCALE GENOMIC DNA]</scope>
    <source>
        <strain evidence="1 2">AWRI1631</strain>
    </source>
</reference>
<dbReference type="OrthoDB" id="4045032at2759"/>
<protein>
    <submittedName>
        <fullName evidence="1">Uncharacterized protein</fullName>
    </submittedName>
</protein>
<sequence length="166" mass="18585">MFITTSDMFGGKCDIISLFILFAKMYPFPFVVTEICKPLPFGSTHVGIILKVENSGLWNVFMGILSFWHCQKISSHRRLCVMGRSTNTLSTTLHTRTLPKVVKSDNLNSLSTISNFANLPNSNCNCLVWLGDEGFTTMGLPPAFKMEWILFLQTLTESVDPVPISK</sequence>
<dbReference type="EMBL" id="ABSV01001511">
    <property type="protein sequence ID" value="EDZ70829.1"/>
    <property type="molecule type" value="Genomic_DNA"/>
</dbReference>
<accession>B5VML6</accession>
<organism evidence="1 2">
    <name type="scientific">Saccharomyces cerevisiae (strain AWRI1631)</name>
    <name type="common">Baker's yeast</name>
    <dbReference type="NCBI Taxonomy" id="545124"/>
    <lineage>
        <taxon>Eukaryota</taxon>
        <taxon>Fungi</taxon>
        <taxon>Dikarya</taxon>
        <taxon>Ascomycota</taxon>
        <taxon>Saccharomycotina</taxon>
        <taxon>Saccharomycetes</taxon>
        <taxon>Saccharomycetales</taxon>
        <taxon>Saccharomycetaceae</taxon>
        <taxon>Saccharomyces</taxon>
    </lineage>
</organism>
<gene>
    <name evidence="1" type="ORF">AWRI1631_112910</name>
</gene>
<comment type="caution">
    <text evidence="1">The sequence shown here is derived from an EMBL/GenBank/DDBJ whole genome shotgun (WGS) entry which is preliminary data.</text>
</comment>
<dbReference type="AlphaFoldDB" id="B5VML6"/>
<dbReference type="Proteomes" id="UP000008988">
    <property type="component" value="Unassembled WGS sequence"/>
</dbReference>
<proteinExistence type="predicted"/>